<evidence type="ECO:0000313" key="7">
    <source>
        <dbReference type="Proteomes" id="UP001652626"/>
    </source>
</evidence>
<dbReference type="Pfam" id="PF00079">
    <property type="entry name" value="Serpin"/>
    <property type="match status" value="1"/>
</dbReference>
<dbReference type="InterPro" id="IPR023796">
    <property type="entry name" value="Serpin_dom"/>
</dbReference>
<dbReference type="OrthoDB" id="671595at2759"/>
<dbReference type="SUPFAM" id="SSF56574">
    <property type="entry name" value="Serpins"/>
    <property type="match status" value="1"/>
</dbReference>
<dbReference type="SMART" id="SM00093">
    <property type="entry name" value="SERPIN"/>
    <property type="match status" value="1"/>
</dbReference>
<sequence length="397" mass="44221">MKLLLCICFLSIAVSAMAEQDVDQILQDGNNKFTANMFNEVVKANKEKSIVLSAYSVMPPLAQLALASVGESHDELLNAIGMPNDNVTKAAFSFANSKLRSTKGVTLQTASKIYVAQNYELNTEFAAVSRDTFGSEVKNVDFSKNTEVAAEVNAWVEDQTNHRIKDLVDPASLTSDTRALLVNAIYFKGTWKIPFQTFATKDRDFHVTKNKVVQVPTMYNKDTYSYTESIELNAQILEIPYEGDEASCVFVLPREIDGINELAEKLKDPTVLDKAMSNMREIEVEVYLPKFKIETTTDLKDILQKMDVQRLFSPKTARLDNLLKHTSNLYIDSALQKAFIEINEEGAEAAAANVIGIAGASVVIDPIKPPVFKADRPFYFAIKTNSITLFNGIKREE</sequence>
<organism evidence="7 8">
    <name type="scientific">Vanessa tameamea</name>
    <name type="common">Kamehameha butterfly</name>
    <dbReference type="NCBI Taxonomy" id="334116"/>
    <lineage>
        <taxon>Eukaryota</taxon>
        <taxon>Metazoa</taxon>
        <taxon>Ecdysozoa</taxon>
        <taxon>Arthropoda</taxon>
        <taxon>Hexapoda</taxon>
        <taxon>Insecta</taxon>
        <taxon>Pterygota</taxon>
        <taxon>Neoptera</taxon>
        <taxon>Endopterygota</taxon>
        <taxon>Lepidoptera</taxon>
        <taxon>Glossata</taxon>
        <taxon>Ditrysia</taxon>
        <taxon>Papilionoidea</taxon>
        <taxon>Nymphalidae</taxon>
        <taxon>Nymphalinae</taxon>
        <taxon>Vanessa</taxon>
    </lineage>
</organism>
<evidence type="ECO:0000256" key="1">
    <source>
        <dbReference type="ARBA" id="ARBA00009500"/>
    </source>
</evidence>
<dbReference type="PANTHER" id="PTHR11461:SF211">
    <property type="entry name" value="GH10112P-RELATED"/>
    <property type="match status" value="1"/>
</dbReference>
<dbReference type="GO" id="GO:0004867">
    <property type="term" value="F:serine-type endopeptidase inhibitor activity"/>
    <property type="evidence" value="ECO:0007669"/>
    <property type="project" value="UniProtKB-KW"/>
</dbReference>
<dbReference type="RefSeq" id="XP_026485749.2">
    <property type="nucleotide sequence ID" value="XM_026629964.2"/>
</dbReference>
<keyword evidence="5" id="KW-0732">Signal</keyword>
<dbReference type="Proteomes" id="UP001652626">
    <property type="component" value="Chromosome 6"/>
</dbReference>
<dbReference type="GeneID" id="113393199"/>
<feature type="chain" id="PRO_5047000512" evidence="5">
    <location>
        <begin position="19"/>
        <end position="397"/>
    </location>
</feature>
<dbReference type="CDD" id="cd19579">
    <property type="entry name" value="serpin1K-like"/>
    <property type="match status" value="1"/>
</dbReference>
<evidence type="ECO:0000259" key="6">
    <source>
        <dbReference type="SMART" id="SM00093"/>
    </source>
</evidence>
<dbReference type="AlphaFoldDB" id="A0A8B8HLM5"/>
<comment type="similarity">
    <text evidence="1 4">Belongs to the serpin family.</text>
</comment>
<evidence type="ECO:0000256" key="2">
    <source>
        <dbReference type="ARBA" id="ARBA00022690"/>
    </source>
</evidence>
<feature type="domain" description="Serpin" evidence="6">
    <location>
        <begin position="35"/>
        <end position="397"/>
    </location>
</feature>
<evidence type="ECO:0000256" key="4">
    <source>
        <dbReference type="RuleBase" id="RU000411"/>
    </source>
</evidence>
<gene>
    <name evidence="8" type="primary">LOC113393199</name>
</gene>
<protein>
    <submittedName>
        <fullName evidence="8">Alaserpin-like isoform X1</fullName>
    </submittedName>
</protein>
<reference evidence="8" key="1">
    <citation type="submission" date="2025-08" db="UniProtKB">
        <authorList>
            <consortium name="RefSeq"/>
        </authorList>
    </citation>
    <scope>IDENTIFICATION</scope>
    <source>
        <tissue evidence="8">Whole body</tissue>
    </source>
</reference>
<evidence type="ECO:0000313" key="8">
    <source>
        <dbReference type="RefSeq" id="XP_026485749.2"/>
    </source>
</evidence>
<dbReference type="InterPro" id="IPR023795">
    <property type="entry name" value="Serpin_CS"/>
</dbReference>
<dbReference type="PROSITE" id="PS00284">
    <property type="entry name" value="SERPIN"/>
    <property type="match status" value="1"/>
</dbReference>
<dbReference type="GO" id="GO:0005615">
    <property type="term" value="C:extracellular space"/>
    <property type="evidence" value="ECO:0007669"/>
    <property type="project" value="InterPro"/>
</dbReference>
<dbReference type="InterPro" id="IPR042178">
    <property type="entry name" value="Serpin_sf_1"/>
</dbReference>
<name>A0A8B8HLM5_VANTA</name>
<evidence type="ECO:0000256" key="5">
    <source>
        <dbReference type="SAM" id="SignalP"/>
    </source>
</evidence>
<feature type="signal peptide" evidence="5">
    <location>
        <begin position="1"/>
        <end position="18"/>
    </location>
</feature>
<dbReference type="InterPro" id="IPR036186">
    <property type="entry name" value="Serpin_sf"/>
</dbReference>
<keyword evidence="3" id="KW-0722">Serine protease inhibitor</keyword>
<accession>A0A8B8HLM5</accession>
<keyword evidence="2" id="KW-0646">Protease inhibitor</keyword>
<keyword evidence="7" id="KW-1185">Reference proteome</keyword>
<dbReference type="Gene3D" id="3.30.497.10">
    <property type="entry name" value="Antithrombin, subunit I, domain 2"/>
    <property type="match status" value="1"/>
</dbReference>
<dbReference type="PANTHER" id="PTHR11461">
    <property type="entry name" value="SERINE PROTEASE INHIBITOR, SERPIN"/>
    <property type="match status" value="1"/>
</dbReference>
<dbReference type="InterPro" id="IPR042185">
    <property type="entry name" value="Serpin_sf_2"/>
</dbReference>
<evidence type="ECO:0000256" key="3">
    <source>
        <dbReference type="ARBA" id="ARBA00022900"/>
    </source>
</evidence>
<dbReference type="InterPro" id="IPR000215">
    <property type="entry name" value="Serpin_fam"/>
</dbReference>
<proteinExistence type="inferred from homology"/>
<dbReference type="Gene3D" id="2.30.39.10">
    <property type="entry name" value="Alpha-1-antitrypsin, domain 1"/>
    <property type="match status" value="1"/>
</dbReference>